<evidence type="ECO:0000313" key="3">
    <source>
        <dbReference type="Proteomes" id="UP000242519"/>
    </source>
</evidence>
<evidence type="ECO:0000313" key="2">
    <source>
        <dbReference type="EMBL" id="OWP03492.1"/>
    </source>
</evidence>
<feature type="region of interest" description="Disordered" evidence="1">
    <location>
        <begin position="1"/>
        <end position="21"/>
    </location>
</feature>
<evidence type="ECO:0000256" key="1">
    <source>
        <dbReference type="SAM" id="MobiDB-lite"/>
    </source>
</evidence>
<dbReference type="AlphaFoldDB" id="A0A218Z6V2"/>
<name>A0A218Z6V2_9HELO</name>
<protein>
    <submittedName>
        <fullName evidence="2">Uncharacterized protein</fullName>
    </submittedName>
</protein>
<organism evidence="2 3">
    <name type="scientific">Diplocarpon coronariae</name>
    <dbReference type="NCBI Taxonomy" id="2795749"/>
    <lineage>
        <taxon>Eukaryota</taxon>
        <taxon>Fungi</taxon>
        <taxon>Dikarya</taxon>
        <taxon>Ascomycota</taxon>
        <taxon>Pezizomycotina</taxon>
        <taxon>Leotiomycetes</taxon>
        <taxon>Helotiales</taxon>
        <taxon>Drepanopezizaceae</taxon>
        <taxon>Diplocarpon</taxon>
    </lineage>
</organism>
<dbReference type="Proteomes" id="UP000242519">
    <property type="component" value="Unassembled WGS sequence"/>
</dbReference>
<dbReference type="InParanoid" id="A0A218Z6V2"/>
<accession>A0A218Z6V2</accession>
<dbReference type="EMBL" id="MZNU01000176">
    <property type="protein sequence ID" value="OWP03492.1"/>
    <property type="molecule type" value="Genomic_DNA"/>
</dbReference>
<gene>
    <name evidence="2" type="ORF">B2J93_7510</name>
</gene>
<keyword evidence="3" id="KW-1185">Reference proteome</keyword>
<reference evidence="2 3" key="1">
    <citation type="submission" date="2017-04" db="EMBL/GenBank/DDBJ databases">
        <title>Draft genome sequence of Marssonina coronaria NL1: causal agent of apple blotch.</title>
        <authorList>
            <person name="Cheng Q."/>
        </authorList>
    </citation>
    <scope>NUCLEOTIDE SEQUENCE [LARGE SCALE GENOMIC DNA]</scope>
    <source>
        <strain evidence="2 3">NL1</strain>
    </source>
</reference>
<sequence length="225" mass="25055">MAAITGEGDGAGETPYHTPPGFTYQEDFDREEAENAECREAQGCNFHGPFCCGHIKFIQRMSSAGLPEEKHAPIHKFIKIMRNRGFKYALGAFSRAELQGISQVIKARALLPRDAANSSNNIQVNQQVDFEEVSTWLYAPSSATECEAGYTGFMKVSVSKFVDIGPSAYLAFYCNQHGCRYRIGSFFLKWSKDGKKATYGNADLDQLMRLPYVPNPVYGYSSPGW</sequence>
<comment type="caution">
    <text evidence="2">The sequence shown here is derived from an EMBL/GenBank/DDBJ whole genome shotgun (WGS) entry which is preliminary data.</text>
</comment>
<proteinExistence type="predicted"/>